<comment type="catalytic activity">
    <reaction evidence="1">
        <text>a 2'-deoxyribonucleoside 5'-diphosphate + ATP = a 2'-deoxyribonucleoside 5'-triphosphate + ADP</text>
        <dbReference type="Rhea" id="RHEA:44640"/>
        <dbReference type="ChEBI" id="CHEBI:30616"/>
        <dbReference type="ChEBI" id="CHEBI:61560"/>
        <dbReference type="ChEBI" id="CHEBI:73316"/>
        <dbReference type="ChEBI" id="CHEBI:456216"/>
        <dbReference type="EC" id="2.7.4.6"/>
    </reaction>
</comment>
<dbReference type="Pfam" id="PF00515">
    <property type="entry name" value="TPR_1"/>
    <property type="match status" value="1"/>
</dbReference>
<evidence type="ECO:0000256" key="2">
    <source>
        <dbReference type="ARBA" id="ARBA00000937"/>
    </source>
</evidence>
<sequence length="122" mass="13355">MVWEGKDVVATGQKLIGATNPLASEHGTIHGDFAIALEEGYYRRGAAHLAMGKFKEALKDLQQVKKMCPNDTDASKKLKECEKAVMKLKFEEAIAVPEHQGRPIADSIDFHSIGTMLNMASV</sequence>
<protein>
    <submittedName>
        <fullName evidence="5">Serine/threonine-protein phosphatase 5 isoform X1</fullName>
    </submittedName>
</protein>
<comment type="catalytic activity">
    <reaction evidence="2">
        <text>a ribonucleoside 5'-diphosphate + ATP = a ribonucleoside 5'-triphosphate + ADP</text>
        <dbReference type="Rhea" id="RHEA:18113"/>
        <dbReference type="ChEBI" id="CHEBI:30616"/>
        <dbReference type="ChEBI" id="CHEBI:57930"/>
        <dbReference type="ChEBI" id="CHEBI:61557"/>
        <dbReference type="ChEBI" id="CHEBI:456216"/>
        <dbReference type="EC" id="2.7.4.6"/>
    </reaction>
</comment>
<gene>
    <name evidence="5" type="primary">LOC107467792</name>
</gene>
<reference evidence="4" key="1">
    <citation type="journal article" date="2016" name="Nat. Genet.">
        <title>The genome sequences of Arachis duranensis and Arachis ipaensis, the diploid ancestors of cultivated peanut.</title>
        <authorList>
            <person name="Bertioli D.J."/>
            <person name="Cannon S.B."/>
            <person name="Froenicke L."/>
            <person name="Huang G."/>
            <person name="Farmer A.D."/>
            <person name="Cannon E.K."/>
            <person name="Liu X."/>
            <person name="Gao D."/>
            <person name="Clevenger J."/>
            <person name="Dash S."/>
            <person name="Ren L."/>
            <person name="Moretzsohn M.C."/>
            <person name="Shirasawa K."/>
            <person name="Huang W."/>
            <person name="Vidigal B."/>
            <person name="Abernathy B."/>
            <person name="Chu Y."/>
            <person name="Niederhuth C.E."/>
            <person name="Umale P."/>
            <person name="Araujo A.C."/>
            <person name="Kozik A."/>
            <person name="Kim K.D."/>
            <person name="Burow M.D."/>
            <person name="Varshney R.K."/>
            <person name="Wang X."/>
            <person name="Zhang X."/>
            <person name="Barkley N."/>
            <person name="Guimaraes P.M."/>
            <person name="Isobe S."/>
            <person name="Guo B."/>
            <person name="Liao B."/>
            <person name="Stalker H.T."/>
            <person name="Schmitz R.J."/>
            <person name="Scheffler B.E."/>
            <person name="Leal-Bertioli S.C."/>
            <person name="Xun X."/>
            <person name="Jackson S.A."/>
            <person name="Michelmore R."/>
            <person name="Ozias-Akins P."/>
        </authorList>
    </citation>
    <scope>NUCLEOTIDE SEQUENCE [LARGE SCALE GENOMIC DNA]</scope>
    <source>
        <strain evidence="4">cv. V14167</strain>
    </source>
</reference>
<dbReference type="GeneID" id="107467792"/>
<keyword evidence="3" id="KW-0802">TPR repeat</keyword>
<dbReference type="Gene3D" id="3.30.70.141">
    <property type="entry name" value="Nucleoside diphosphate kinase-like domain"/>
    <property type="match status" value="1"/>
</dbReference>
<dbReference type="InterPro" id="IPR036850">
    <property type="entry name" value="NDK-like_dom_sf"/>
</dbReference>
<dbReference type="GO" id="GO:0004550">
    <property type="term" value="F:nucleoside diphosphate kinase activity"/>
    <property type="evidence" value="ECO:0007669"/>
    <property type="project" value="UniProtKB-EC"/>
</dbReference>
<dbReference type="InterPro" id="IPR011990">
    <property type="entry name" value="TPR-like_helical_dom_sf"/>
</dbReference>
<dbReference type="RefSeq" id="XP_052110052.1">
    <property type="nucleotide sequence ID" value="XM_052254092.1"/>
</dbReference>
<keyword evidence="4" id="KW-1185">Reference proteome</keyword>
<dbReference type="SUPFAM" id="SSF54919">
    <property type="entry name" value="Nucleoside diphosphate kinase, NDK"/>
    <property type="match status" value="1"/>
</dbReference>
<accession>A0A9C6TGT7</accession>
<name>A0A9C6TGT7_ARADU</name>
<dbReference type="InterPro" id="IPR019734">
    <property type="entry name" value="TPR_rpt"/>
</dbReference>
<organism evidence="4 5">
    <name type="scientific">Arachis duranensis</name>
    <name type="common">Wild peanut</name>
    <dbReference type="NCBI Taxonomy" id="130453"/>
    <lineage>
        <taxon>Eukaryota</taxon>
        <taxon>Viridiplantae</taxon>
        <taxon>Streptophyta</taxon>
        <taxon>Embryophyta</taxon>
        <taxon>Tracheophyta</taxon>
        <taxon>Spermatophyta</taxon>
        <taxon>Magnoliopsida</taxon>
        <taxon>eudicotyledons</taxon>
        <taxon>Gunneridae</taxon>
        <taxon>Pentapetalae</taxon>
        <taxon>rosids</taxon>
        <taxon>fabids</taxon>
        <taxon>Fabales</taxon>
        <taxon>Fabaceae</taxon>
        <taxon>Papilionoideae</taxon>
        <taxon>50 kb inversion clade</taxon>
        <taxon>dalbergioids sensu lato</taxon>
        <taxon>Dalbergieae</taxon>
        <taxon>Pterocarpus clade</taxon>
        <taxon>Arachis</taxon>
    </lineage>
</organism>
<feature type="repeat" description="TPR" evidence="3">
    <location>
        <begin position="38"/>
        <end position="71"/>
    </location>
</feature>
<evidence type="ECO:0000256" key="3">
    <source>
        <dbReference type="PROSITE-ProRule" id="PRU00339"/>
    </source>
</evidence>
<dbReference type="SMART" id="SM00028">
    <property type="entry name" value="TPR"/>
    <property type="match status" value="1"/>
</dbReference>
<evidence type="ECO:0000313" key="5">
    <source>
        <dbReference type="RefSeq" id="XP_052110052.1"/>
    </source>
</evidence>
<evidence type="ECO:0000313" key="4">
    <source>
        <dbReference type="Proteomes" id="UP000515211"/>
    </source>
</evidence>
<proteinExistence type="predicted"/>
<dbReference type="PROSITE" id="PS50005">
    <property type="entry name" value="TPR"/>
    <property type="match status" value="1"/>
</dbReference>
<dbReference type="AlphaFoldDB" id="A0A9C6TGT7"/>
<evidence type="ECO:0000256" key="1">
    <source>
        <dbReference type="ARBA" id="ARBA00000082"/>
    </source>
</evidence>
<dbReference type="Gene3D" id="1.25.40.10">
    <property type="entry name" value="Tetratricopeptide repeat domain"/>
    <property type="match status" value="1"/>
</dbReference>
<dbReference type="Proteomes" id="UP000515211">
    <property type="component" value="Chromosome 9"/>
</dbReference>
<dbReference type="SUPFAM" id="SSF48452">
    <property type="entry name" value="TPR-like"/>
    <property type="match status" value="1"/>
</dbReference>
<dbReference type="KEGG" id="adu:107467792"/>
<reference evidence="5" key="2">
    <citation type="submission" date="2025-08" db="UniProtKB">
        <authorList>
            <consortium name="RefSeq"/>
        </authorList>
    </citation>
    <scope>IDENTIFICATION</scope>
    <source>
        <tissue evidence="5">Whole plant</tissue>
    </source>
</reference>